<sequence length="44" mass="5102">MNVEYSSEMLKIDQTGLLQKQISIEVTRRIQHSEIHEQEGASDE</sequence>
<reference evidence="1 2" key="1">
    <citation type="submission" date="2022-09" db="EMBL/GenBank/DDBJ databases">
        <authorList>
            <person name="Han X.L."/>
            <person name="Wang Q."/>
            <person name="Lu T."/>
        </authorList>
    </citation>
    <scope>NUCLEOTIDE SEQUENCE [LARGE SCALE GENOMIC DNA]</scope>
    <source>
        <strain evidence="1 2">WQ 127069</strain>
    </source>
</reference>
<accession>A0ABT2UCH8</accession>
<protein>
    <submittedName>
        <fullName evidence="1">Uncharacterized protein</fullName>
    </submittedName>
</protein>
<organism evidence="1 2">
    <name type="scientific">Paenibacillus baimaensis</name>
    <dbReference type="NCBI Taxonomy" id="2982185"/>
    <lineage>
        <taxon>Bacteria</taxon>
        <taxon>Bacillati</taxon>
        <taxon>Bacillota</taxon>
        <taxon>Bacilli</taxon>
        <taxon>Bacillales</taxon>
        <taxon>Paenibacillaceae</taxon>
        <taxon>Paenibacillus</taxon>
    </lineage>
</organism>
<evidence type="ECO:0000313" key="1">
    <source>
        <dbReference type="EMBL" id="MCU6791637.1"/>
    </source>
</evidence>
<dbReference type="EMBL" id="JAOQIO010000011">
    <property type="protein sequence ID" value="MCU6791637.1"/>
    <property type="molecule type" value="Genomic_DNA"/>
</dbReference>
<evidence type="ECO:0000313" key="2">
    <source>
        <dbReference type="Proteomes" id="UP001652445"/>
    </source>
</evidence>
<dbReference type="Proteomes" id="UP001652445">
    <property type="component" value="Unassembled WGS sequence"/>
</dbReference>
<proteinExistence type="predicted"/>
<dbReference type="RefSeq" id="WP_262683161.1">
    <property type="nucleotide sequence ID" value="NZ_JAOQIO010000011.1"/>
</dbReference>
<gene>
    <name evidence="1" type="ORF">OB236_05785</name>
</gene>
<name>A0ABT2UCH8_9BACL</name>
<comment type="caution">
    <text evidence="1">The sequence shown here is derived from an EMBL/GenBank/DDBJ whole genome shotgun (WGS) entry which is preliminary data.</text>
</comment>
<keyword evidence="2" id="KW-1185">Reference proteome</keyword>